<dbReference type="InterPro" id="IPR029063">
    <property type="entry name" value="SAM-dependent_MTases_sf"/>
</dbReference>
<evidence type="ECO:0000259" key="2">
    <source>
        <dbReference type="Pfam" id="PF22013"/>
    </source>
</evidence>
<dbReference type="EMBL" id="AMZN01000014">
    <property type="protein sequence ID" value="ELR72953.1"/>
    <property type="molecule type" value="Genomic_DNA"/>
</dbReference>
<sequence>MKTNKYSFTFVIMLEKILLPQVQQFIKAHEKEDPFSLSLKYKEVAGLPIKVVAEQIAARQKAKNKLPEWHHTEGIIFPPLISMEQCSSEASAKYKSTLISGRTLIDLTGGAGVDTYYLAKNFTEVHYIEQNHDLAQIIGHNLRMLNVDNLEIHECTAEAFLERLKGNVDNFYIDPARRDNQQQKVFRLEDCTPDVLQLLPQLLEKGRQTLIKTSPMLDLPLAINDLKKVKEVHVVSVDGECKEVLYLIDHEGDPSPKIITINLKKNGTSEIFAFKMIEEADAQVSYSQPKIFLYEPNASILKAGGFKVISGKYRVDKLHQHTHLYTSSDYVDNFPGRSFKIIDIIPYNKKAVARLVPEKKANITTRNFPDDVAVIRKKLNLKDGGNKYLFAYTDVDNQKKIAVTEKT</sequence>
<dbReference type="OrthoDB" id="1000417at2"/>
<keyword evidence="4" id="KW-1185">Reference proteome</keyword>
<dbReference type="Pfam" id="PF18096">
    <property type="entry name" value="Thump_like"/>
    <property type="match status" value="1"/>
</dbReference>
<dbReference type="InterPro" id="IPR019012">
    <property type="entry name" value="RNA_cap_Gua-N2-MeTrfase"/>
</dbReference>
<proteinExistence type="predicted"/>
<feature type="domain" description="PG-1098 ferredoxin-like" evidence="2">
    <location>
        <begin position="292"/>
        <end position="335"/>
    </location>
</feature>
<name>L8JXP6_9BACT</name>
<dbReference type="STRING" id="1237149.C900_00914"/>
<organism evidence="3 4">
    <name type="scientific">Fulvivirga imtechensis AK7</name>
    <dbReference type="NCBI Taxonomy" id="1237149"/>
    <lineage>
        <taxon>Bacteria</taxon>
        <taxon>Pseudomonadati</taxon>
        <taxon>Bacteroidota</taxon>
        <taxon>Cytophagia</taxon>
        <taxon>Cytophagales</taxon>
        <taxon>Fulvivirgaceae</taxon>
        <taxon>Fulvivirga</taxon>
    </lineage>
</organism>
<keyword evidence="3" id="KW-0489">Methyltransferase</keyword>
<dbReference type="Pfam" id="PF09445">
    <property type="entry name" value="Methyltransf_15"/>
    <property type="match status" value="1"/>
</dbReference>
<dbReference type="GO" id="GO:0008168">
    <property type="term" value="F:methyltransferase activity"/>
    <property type="evidence" value="ECO:0007669"/>
    <property type="project" value="UniProtKB-KW"/>
</dbReference>
<protein>
    <submittedName>
        <fullName evidence="3">SAM-dependent methyltransferase</fullName>
    </submittedName>
</protein>
<dbReference type="InterPro" id="IPR041497">
    <property type="entry name" value="Thump-like"/>
</dbReference>
<evidence type="ECO:0000259" key="1">
    <source>
        <dbReference type="Pfam" id="PF18096"/>
    </source>
</evidence>
<dbReference type="InterPro" id="IPR054168">
    <property type="entry name" value="PG_1098_Fer"/>
</dbReference>
<dbReference type="Pfam" id="PF22013">
    <property type="entry name" value="PG_1098_Fer"/>
    <property type="match status" value="1"/>
</dbReference>
<evidence type="ECO:0000313" key="3">
    <source>
        <dbReference type="EMBL" id="ELR72953.1"/>
    </source>
</evidence>
<evidence type="ECO:0000313" key="4">
    <source>
        <dbReference type="Proteomes" id="UP000011135"/>
    </source>
</evidence>
<dbReference type="eggNOG" id="COG0742">
    <property type="taxonomic scope" value="Bacteria"/>
</dbReference>
<dbReference type="PATRIC" id="fig|1237149.3.peg.1147"/>
<keyword evidence="3" id="KW-0808">Transferase</keyword>
<dbReference type="SUPFAM" id="SSF53335">
    <property type="entry name" value="S-adenosyl-L-methionine-dependent methyltransferases"/>
    <property type="match status" value="1"/>
</dbReference>
<accession>L8JXP6</accession>
<feature type="domain" description="THUMP-like" evidence="1">
    <location>
        <begin position="336"/>
        <end position="403"/>
    </location>
</feature>
<dbReference type="Gene3D" id="1.10.10.1110">
    <property type="entry name" value="Methyltransferase PG1098, N-terminal domain"/>
    <property type="match status" value="1"/>
</dbReference>
<dbReference type="CDD" id="cd02440">
    <property type="entry name" value="AdoMet_MTases"/>
    <property type="match status" value="1"/>
</dbReference>
<comment type="caution">
    <text evidence="3">The sequence shown here is derived from an EMBL/GenBank/DDBJ whole genome shotgun (WGS) entry which is preliminary data.</text>
</comment>
<dbReference type="AlphaFoldDB" id="L8JXP6"/>
<dbReference type="RefSeq" id="WP_009578616.1">
    <property type="nucleotide sequence ID" value="NZ_AMZN01000014.1"/>
</dbReference>
<reference evidence="3 4" key="1">
    <citation type="submission" date="2012-12" db="EMBL/GenBank/DDBJ databases">
        <title>Genome assembly of Fulvivirga imtechensis AK7.</title>
        <authorList>
            <person name="Nupur N."/>
            <person name="Khatri I."/>
            <person name="Kumar R."/>
            <person name="Subramanian S."/>
            <person name="Pinnaka A."/>
        </authorList>
    </citation>
    <scope>NUCLEOTIDE SEQUENCE [LARGE SCALE GENOMIC DNA]</scope>
    <source>
        <strain evidence="3 4">AK7</strain>
    </source>
</reference>
<dbReference type="Gene3D" id="3.40.50.150">
    <property type="entry name" value="Vaccinia Virus protein VP39"/>
    <property type="match status" value="1"/>
</dbReference>
<gene>
    <name evidence="3" type="ORF">C900_00914</name>
</gene>
<dbReference type="GO" id="GO:0036261">
    <property type="term" value="P:7-methylguanosine cap hypermethylation"/>
    <property type="evidence" value="ECO:0007669"/>
    <property type="project" value="InterPro"/>
</dbReference>
<dbReference type="Proteomes" id="UP000011135">
    <property type="component" value="Unassembled WGS sequence"/>
</dbReference>